<dbReference type="InterPro" id="IPR013784">
    <property type="entry name" value="Carb-bd-like_fold"/>
</dbReference>
<dbReference type="PANTHER" id="PTHR32018">
    <property type="entry name" value="RHAMNOGALACTURONATE LYASE FAMILY PROTEIN"/>
    <property type="match status" value="1"/>
</dbReference>
<dbReference type="GO" id="GO:0005975">
    <property type="term" value="P:carbohydrate metabolic process"/>
    <property type="evidence" value="ECO:0007669"/>
    <property type="project" value="InterPro"/>
</dbReference>
<gene>
    <name evidence="10" type="ORF">SASPL_150516</name>
</gene>
<protein>
    <recommendedName>
        <fullName evidence="4">rhamnogalacturonan endolyase</fullName>
        <ecNumber evidence="4">4.2.2.23</ecNumber>
    </recommendedName>
</protein>
<proteinExistence type="inferred from homology"/>
<dbReference type="InterPro" id="IPR029413">
    <property type="entry name" value="RG-lyase_II"/>
</dbReference>
<evidence type="ECO:0000256" key="2">
    <source>
        <dbReference type="ARBA" id="ARBA00004613"/>
    </source>
</evidence>
<evidence type="ECO:0000313" key="11">
    <source>
        <dbReference type="Proteomes" id="UP000298416"/>
    </source>
</evidence>
<dbReference type="GO" id="GO:0030246">
    <property type="term" value="F:carbohydrate binding"/>
    <property type="evidence" value="ECO:0007669"/>
    <property type="project" value="InterPro"/>
</dbReference>
<dbReference type="Gene3D" id="2.70.98.10">
    <property type="match status" value="1"/>
</dbReference>
<dbReference type="Gene3D" id="2.60.120.260">
    <property type="entry name" value="Galactose-binding domain-like"/>
    <property type="match status" value="1"/>
</dbReference>
<accession>A0A8X8Z2W6</accession>
<evidence type="ECO:0000256" key="7">
    <source>
        <dbReference type="ARBA" id="ARBA00023239"/>
    </source>
</evidence>
<dbReference type="InterPro" id="IPR008979">
    <property type="entry name" value="Galactose-bd-like_sf"/>
</dbReference>
<dbReference type="InterPro" id="IPR010325">
    <property type="entry name" value="Rhamnogal_lyase"/>
</dbReference>
<comment type="catalytic activity">
    <reaction evidence="1">
        <text>Endotype eliminative cleavage of L-alpha-rhamnopyranosyl-(1-&gt;4)-alpha-D-galactopyranosyluronic acid bonds of rhamnogalacturonan I domains in ramified hairy regions of pectin leaving L-rhamnopyranose at the reducing end and 4-deoxy-4,5-unsaturated D-galactopyranosyluronic acid at the non-reducing end.</text>
        <dbReference type="EC" id="4.2.2.23"/>
    </reaction>
</comment>
<dbReference type="InterPro" id="IPR014718">
    <property type="entry name" value="GH-type_carb-bd"/>
</dbReference>
<evidence type="ECO:0000313" key="10">
    <source>
        <dbReference type="EMBL" id="KAG6389057.1"/>
    </source>
</evidence>
<keyword evidence="7" id="KW-0456">Lyase</keyword>
<dbReference type="SUPFAM" id="SSF49452">
    <property type="entry name" value="Starch-binding domain-like"/>
    <property type="match status" value="1"/>
</dbReference>
<keyword evidence="6" id="KW-0732">Signal</keyword>
<dbReference type="Pfam" id="PF14683">
    <property type="entry name" value="CBM-like"/>
    <property type="match status" value="1"/>
</dbReference>
<dbReference type="EMBL" id="PNBA02000020">
    <property type="protein sequence ID" value="KAG6389057.1"/>
    <property type="molecule type" value="Genomic_DNA"/>
</dbReference>
<dbReference type="Pfam" id="PF06045">
    <property type="entry name" value="Rhamnogal_lyase"/>
    <property type="match status" value="1"/>
</dbReference>
<keyword evidence="11" id="KW-1185">Reference proteome</keyword>
<comment type="subcellular location">
    <subcellularLocation>
        <location evidence="2">Secreted</location>
    </subcellularLocation>
</comment>
<organism evidence="10">
    <name type="scientific">Salvia splendens</name>
    <name type="common">Scarlet sage</name>
    <dbReference type="NCBI Taxonomy" id="180675"/>
    <lineage>
        <taxon>Eukaryota</taxon>
        <taxon>Viridiplantae</taxon>
        <taxon>Streptophyta</taxon>
        <taxon>Embryophyta</taxon>
        <taxon>Tracheophyta</taxon>
        <taxon>Spermatophyta</taxon>
        <taxon>Magnoliopsida</taxon>
        <taxon>eudicotyledons</taxon>
        <taxon>Gunneridae</taxon>
        <taxon>Pentapetalae</taxon>
        <taxon>asterids</taxon>
        <taxon>lamiids</taxon>
        <taxon>Lamiales</taxon>
        <taxon>Lamiaceae</taxon>
        <taxon>Nepetoideae</taxon>
        <taxon>Mentheae</taxon>
        <taxon>Salviinae</taxon>
        <taxon>Salvia</taxon>
        <taxon>Salvia subgen. Calosphace</taxon>
        <taxon>core Calosphace</taxon>
    </lineage>
</organism>
<dbReference type="PANTHER" id="PTHR32018:SF18">
    <property type="entry name" value="RHAMNOGALACTURONAN ENDOLYASE"/>
    <property type="match status" value="1"/>
</dbReference>
<evidence type="ECO:0000256" key="1">
    <source>
        <dbReference type="ARBA" id="ARBA00001324"/>
    </source>
</evidence>
<reference evidence="10" key="1">
    <citation type="submission" date="2018-01" db="EMBL/GenBank/DDBJ databases">
        <authorList>
            <person name="Mao J.F."/>
        </authorList>
    </citation>
    <scope>NUCLEOTIDE SEQUENCE</scope>
    <source>
        <strain evidence="10">Huo1</strain>
        <tissue evidence="10">Leaf</tissue>
    </source>
</reference>
<keyword evidence="5" id="KW-0964">Secreted</keyword>
<dbReference type="GO" id="GO:0102210">
    <property type="term" value="F:rhamnogalacturonan endolyase activity"/>
    <property type="evidence" value="ECO:0007669"/>
    <property type="project" value="UniProtKB-EC"/>
</dbReference>
<dbReference type="EC" id="4.2.2.23" evidence="4"/>
<name>A0A8X8Z2W6_SALSN</name>
<evidence type="ECO:0000256" key="5">
    <source>
        <dbReference type="ARBA" id="ARBA00022525"/>
    </source>
</evidence>
<dbReference type="SUPFAM" id="SSF74650">
    <property type="entry name" value="Galactose mutarotase-like"/>
    <property type="match status" value="1"/>
</dbReference>
<feature type="domain" description="Rhamnogalacturonan lyase" evidence="8">
    <location>
        <begin position="272"/>
        <end position="431"/>
    </location>
</feature>
<evidence type="ECO:0000256" key="4">
    <source>
        <dbReference type="ARBA" id="ARBA00012437"/>
    </source>
</evidence>
<evidence type="ECO:0000259" key="9">
    <source>
        <dbReference type="Pfam" id="PF14686"/>
    </source>
</evidence>
<dbReference type="CDD" id="cd10317">
    <property type="entry name" value="RGL4_C"/>
    <property type="match status" value="1"/>
</dbReference>
<evidence type="ECO:0000259" key="8">
    <source>
        <dbReference type="Pfam" id="PF14683"/>
    </source>
</evidence>
<dbReference type="CDD" id="cd10316">
    <property type="entry name" value="RGL4_M"/>
    <property type="match status" value="1"/>
</dbReference>
<reference evidence="10" key="2">
    <citation type="submission" date="2020-08" db="EMBL/GenBank/DDBJ databases">
        <title>Plant Genome Project.</title>
        <authorList>
            <person name="Zhang R.-G."/>
        </authorList>
    </citation>
    <scope>NUCLEOTIDE SEQUENCE</scope>
    <source>
        <strain evidence="10">Huo1</strain>
        <tissue evidence="10">Leaf</tissue>
    </source>
</reference>
<dbReference type="InterPro" id="IPR051850">
    <property type="entry name" value="Polysacch_Lyase_4"/>
</dbReference>
<evidence type="ECO:0000256" key="6">
    <source>
        <dbReference type="ARBA" id="ARBA00022729"/>
    </source>
</evidence>
<evidence type="ECO:0000256" key="3">
    <source>
        <dbReference type="ARBA" id="ARBA00010418"/>
    </source>
</evidence>
<dbReference type="SUPFAM" id="SSF49785">
    <property type="entry name" value="Galactose-binding domain-like"/>
    <property type="match status" value="1"/>
</dbReference>
<dbReference type="GO" id="GO:0005576">
    <property type="term" value="C:extracellular region"/>
    <property type="evidence" value="ECO:0007669"/>
    <property type="project" value="UniProtKB-SubCell"/>
</dbReference>
<dbReference type="Pfam" id="PF14686">
    <property type="entry name" value="fn3_3"/>
    <property type="match status" value="1"/>
</dbReference>
<sequence length="431" mass="49222">MVISDDKQRFMPTSMDRIGCYNLDYKEAVLLTNSSNPLLRGEVDDKYQYSCDNKDSHVHGWISSNPHIGFWVITPSDEFRAGGPIKQDLTSHATSTSLAVCLFQFDFGVRLRNGERWKKVFGPVFMYLNSDSIKTRMQFGQTLRAAQETKKWPYDFPLSPDFPHLNQRGAISGRLFLNDGAITLVNSAYIGLAQPGDVGSWQENTKGYQFWTQSDERGNFSINGDRAFTYNLYAWVSGVIGDYKHHTNITIRPGSQVVMGDIVYDPPRNGPTMWEIGISDRTATEFYVPDPIPHLVNRYRQYDLWNRYTDLYPLHDLIYTVGVSDYRRDCFFSHVNRRVKGSYVATAWQVVFNARHVQMRGIYTLRVALASANFAEIQVWVNKHKGVGSHFSTGMIGGDNTISRHDIHGLYRLYSVNISGSQLLEERNTIS</sequence>
<dbReference type="InterPro" id="IPR011013">
    <property type="entry name" value="Gal_mutarotase_sf_dom"/>
</dbReference>
<comment type="similarity">
    <text evidence="3">Belongs to the polysaccharide lyase 4 family.</text>
</comment>
<dbReference type="Proteomes" id="UP000298416">
    <property type="component" value="Unassembled WGS sequence"/>
</dbReference>
<comment type="caution">
    <text evidence="10">The sequence shown here is derived from an EMBL/GenBank/DDBJ whole genome shotgun (WGS) entry which is preliminary data.</text>
</comment>
<dbReference type="InterPro" id="IPR029411">
    <property type="entry name" value="RG-lyase_III"/>
</dbReference>
<dbReference type="AlphaFoldDB" id="A0A8X8Z2W6"/>
<feature type="domain" description="Rhamnogalacturonan lyase" evidence="9">
    <location>
        <begin position="187"/>
        <end position="256"/>
    </location>
</feature>